<keyword evidence="2" id="KW-1185">Reference proteome</keyword>
<evidence type="ECO:0000313" key="2">
    <source>
        <dbReference type="Proteomes" id="UP000481153"/>
    </source>
</evidence>
<proteinExistence type="predicted"/>
<name>A0A6G0WJI9_9STRA</name>
<evidence type="ECO:0000313" key="1">
    <source>
        <dbReference type="EMBL" id="KAF0727399.1"/>
    </source>
</evidence>
<organism evidence="1 2">
    <name type="scientific">Aphanomyces euteiches</name>
    <dbReference type="NCBI Taxonomy" id="100861"/>
    <lineage>
        <taxon>Eukaryota</taxon>
        <taxon>Sar</taxon>
        <taxon>Stramenopiles</taxon>
        <taxon>Oomycota</taxon>
        <taxon>Saprolegniomycetes</taxon>
        <taxon>Saprolegniales</taxon>
        <taxon>Verrucalvaceae</taxon>
        <taxon>Aphanomyces</taxon>
    </lineage>
</organism>
<dbReference type="VEuPathDB" id="FungiDB:AeMF1_003881"/>
<dbReference type="EMBL" id="VJMJ01000198">
    <property type="protein sequence ID" value="KAF0727399.1"/>
    <property type="molecule type" value="Genomic_DNA"/>
</dbReference>
<dbReference type="AlphaFoldDB" id="A0A6G0WJI9"/>
<dbReference type="Proteomes" id="UP000481153">
    <property type="component" value="Unassembled WGS sequence"/>
</dbReference>
<accession>A0A6G0WJI9</accession>
<sequence>MSAILGDTIATGEYIRPIESVLHDINASEGVDTANTTSDALLSSSTDLEHGNLSAAQKRANVLHRLKMNKKKKRDESRNYESKKRLKVIQQLSNSVSDLLKLYAIKNGLEHALSNHVLEVCDNESD</sequence>
<comment type="caution">
    <text evidence="1">The sequence shown here is derived from an EMBL/GenBank/DDBJ whole genome shotgun (WGS) entry which is preliminary data.</text>
</comment>
<reference evidence="1 2" key="1">
    <citation type="submission" date="2019-07" db="EMBL/GenBank/DDBJ databases">
        <title>Genomics analysis of Aphanomyces spp. identifies a new class of oomycete effector associated with host adaptation.</title>
        <authorList>
            <person name="Gaulin E."/>
        </authorList>
    </citation>
    <scope>NUCLEOTIDE SEQUENCE [LARGE SCALE GENOMIC DNA]</scope>
    <source>
        <strain evidence="1 2">ATCC 201684</strain>
    </source>
</reference>
<protein>
    <submittedName>
        <fullName evidence="1">Uncharacterized protein</fullName>
    </submittedName>
</protein>
<gene>
    <name evidence="1" type="ORF">Ae201684_014656</name>
</gene>